<dbReference type="InterPro" id="IPR016166">
    <property type="entry name" value="FAD-bd_PCMH"/>
</dbReference>
<evidence type="ECO:0000256" key="2">
    <source>
        <dbReference type="ARBA" id="ARBA00005466"/>
    </source>
</evidence>
<dbReference type="InterPro" id="IPR016167">
    <property type="entry name" value="FAD-bd_PCMH_sub1"/>
</dbReference>
<dbReference type="InterPro" id="IPR006093">
    <property type="entry name" value="Oxy_OxRdtase_FAD_BS"/>
</dbReference>
<dbReference type="OrthoDB" id="3682986at2"/>
<proteinExistence type="inferred from homology"/>
<name>A0A4R4Q833_9ACTN</name>
<keyword evidence="8" id="KW-1185">Reference proteome</keyword>
<dbReference type="Proteomes" id="UP000295075">
    <property type="component" value="Unassembled WGS sequence"/>
</dbReference>
<feature type="domain" description="FAD-binding PCMH-type" evidence="6">
    <location>
        <begin position="32"/>
        <end position="200"/>
    </location>
</feature>
<dbReference type="Gene3D" id="3.40.462.20">
    <property type="match status" value="1"/>
</dbReference>
<evidence type="ECO:0000256" key="3">
    <source>
        <dbReference type="ARBA" id="ARBA00022630"/>
    </source>
</evidence>
<gene>
    <name evidence="7" type="ORF">E1261_11025</name>
</gene>
<keyword evidence="3" id="KW-0285">Flavoprotein</keyword>
<dbReference type="InterPro" id="IPR016169">
    <property type="entry name" value="FAD-bd_PCMH_sub2"/>
</dbReference>
<dbReference type="InterPro" id="IPR036318">
    <property type="entry name" value="FAD-bd_PCMH-like_sf"/>
</dbReference>
<comment type="similarity">
    <text evidence="2">Belongs to the oxygen-dependent FAD-linked oxidoreductase family.</text>
</comment>
<evidence type="ECO:0000313" key="7">
    <source>
        <dbReference type="EMBL" id="TDC31340.1"/>
    </source>
</evidence>
<dbReference type="GO" id="GO:0071949">
    <property type="term" value="F:FAD binding"/>
    <property type="evidence" value="ECO:0007669"/>
    <property type="project" value="InterPro"/>
</dbReference>
<dbReference type="InterPro" id="IPR050416">
    <property type="entry name" value="FAD-linked_Oxidoreductase"/>
</dbReference>
<evidence type="ECO:0000256" key="1">
    <source>
        <dbReference type="ARBA" id="ARBA00001974"/>
    </source>
</evidence>
<protein>
    <submittedName>
        <fullName evidence="7">FAD-binding oxidoreductase</fullName>
    </submittedName>
</protein>
<keyword evidence="4" id="KW-0274">FAD</keyword>
<keyword evidence="5" id="KW-0560">Oxidoreductase</keyword>
<dbReference type="InterPro" id="IPR006094">
    <property type="entry name" value="Oxid_FAD_bind_N"/>
</dbReference>
<organism evidence="7 8">
    <name type="scientific">Kribbella albertanoniae</name>
    <dbReference type="NCBI Taxonomy" id="1266829"/>
    <lineage>
        <taxon>Bacteria</taxon>
        <taxon>Bacillati</taxon>
        <taxon>Actinomycetota</taxon>
        <taxon>Actinomycetes</taxon>
        <taxon>Propionibacteriales</taxon>
        <taxon>Kribbellaceae</taxon>
        <taxon>Kribbella</taxon>
    </lineage>
</organism>
<dbReference type="Gene3D" id="3.30.465.10">
    <property type="match status" value="1"/>
</dbReference>
<dbReference type="SUPFAM" id="SSF56176">
    <property type="entry name" value="FAD-binding/transporter-associated domain-like"/>
    <property type="match status" value="1"/>
</dbReference>
<comment type="caution">
    <text evidence="7">The sequence shown here is derived from an EMBL/GenBank/DDBJ whole genome shotgun (WGS) entry which is preliminary data.</text>
</comment>
<dbReference type="PANTHER" id="PTHR42973">
    <property type="entry name" value="BINDING OXIDOREDUCTASE, PUTATIVE (AFU_ORTHOLOGUE AFUA_1G17690)-RELATED"/>
    <property type="match status" value="1"/>
</dbReference>
<dbReference type="AlphaFoldDB" id="A0A4R4Q833"/>
<dbReference type="PANTHER" id="PTHR42973:SF39">
    <property type="entry name" value="FAD-BINDING PCMH-TYPE DOMAIN-CONTAINING PROTEIN"/>
    <property type="match status" value="1"/>
</dbReference>
<evidence type="ECO:0000259" key="6">
    <source>
        <dbReference type="PROSITE" id="PS51387"/>
    </source>
</evidence>
<dbReference type="RefSeq" id="WP_132405487.1">
    <property type="nucleotide sequence ID" value="NZ_SMKA01000034.1"/>
</dbReference>
<dbReference type="Gene3D" id="3.30.43.10">
    <property type="entry name" value="Uridine Diphospho-n-acetylenolpyruvylglucosamine Reductase, domain 2"/>
    <property type="match status" value="1"/>
</dbReference>
<dbReference type="Pfam" id="PF01565">
    <property type="entry name" value="FAD_binding_4"/>
    <property type="match status" value="1"/>
</dbReference>
<sequence length="446" mass="46721">MIEELREVLTGRLVTAADPAWGQVRPAWNLTVDQQPLAVVEAAGPSDVEHTVAFAAAHGLKVAAQAGGHGATRALDNTIVVRTNALDDVWVDSHARIARVGAGVRWGTLQTALDGTGLTGLPGSNGDISVVGYCTGGGLSWFARPYGSGAGSLRAAEIVDGAGARRWIDDSTDPDLMWALRGGGGNFAVVTSVEVELHPAPEIVGGRLMFPIEQAPAVLAAYGKATLEAPEHVTLWAYLTHYPPAMHLPEAIRGKSFCMIDAAAPYDPEGLEAALAPLRAAGAVLVDTIGPRESSGVVQITQEPITPAALALTTSSFDEVTPELIDTLLEYAGQPSLISQVQLRHLRASDEVIHPGIASADPAAQYMLLAVSILPVPELVSSAEQALAALKEAVSPWKAGDLPLSSLSTKGSIHESISGPDLERLREIKQRVDPVGTLTGNYPLPY</sequence>
<dbReference type="GO" id="GO:0016491">
    <property type="term" value="F:oxidoreductase activity"/>
    <property type="evidence" value="ECO:0007669"/>
    <property type="project" value="UniProtKB-KW"/>
</dbReference>
<accession>A0A4R4Q833</accession>
<comment type="cofactor">
    <cofactor evidence="1">
        <name>FAD</name>
        <dbReference type="ChEBI" id="CHEBI:57692"/>
    </cofactor>
</comment>
<dbReference type="EMBL" id="SMKA01000034">
    <property type="protein sequence ID" value="TDC31340.1"/>
    <property type="molecule type" value="Genomic_DNA"/>
</dbReference>
<evidence type="ECO:0000313" key="8">
    <source>
        <dbReference type="Proteomes" id="UP000295075"/>
    </source>
</evidence>
<dbReference type="PROSITE" id="PS51387">
    <property type="entry name" value="FAD_PCMH"/>
    <property type="match status" value="1"/>
</dbReference>
<evidence type="ECO:0000256" key="4">
    <source>
        <dbReference type="ARBA" id="ARBA00022827"/>
    </source>
</evidence>
<evidence type="ECO:0000256" key="5">
    <source>
        <dbReference type="ARBA" id="ARBA00023002"/>
    </source>
</evidence>
<dbReference type="PROSITE" id="PS00862">
    <property type="entry name" value="OX2_COVAL_FAD"/>
    <property type="match status" value="1"/>
</dbReference>
<reference evidence="7 8" key="1">
    <citation type="submission" date="2019-03" db="EMBL/GenBank/DDBJ databases">
        <title>Draft genome sequences of novel Actinobacteria.</title>
        <authorList>
            <person name="Sahin N."/>
            <person name="Ay H."/>
            <person name="Saygin H."/>
        </authorList>
    </citation>
    <scope>NUCLEOTIDE SEQUENCE [LARGE SCALE GENOMIC DNA]</scope>
    <source>
        <strain evidence="7 8">JCM 30547</strain>
    </source>
</reference>